<evidence type="ECO:0000313" key="2">
    <source>
        <dbReference type="EMBL" id="QJA77452.1"/>
    </source>
</evidence>
<reference evidence="2" key="1">
    <citation type="submission" date="2020-03" db="EMBL/GenBank/DDBJ databases">
        <title>The deep terrestrial virosphere.</title>
        <authorList>
            <person name="Holmfeldt K."/>
            <person name="Nilsson E."/>
            <person name="Simone D."/>
            <person name="Lopez-Fernandez M."/>
            <person name="Wu X."/>
            <person name="de Brujin I."/>
            <person name="Lundin D."/>
            <person name="Andersson A."/>
            <person name="Bertilsson S."/>
            <person name="Dopson M."/>
        </authorList>
    </citation>
    <scope>NUCLEOTIDE SEQUENCE</scope>
    <source>
        <strain evidence="2">MM415A01302</strain>
        <strain evidence="3">MM415B04301</strain>
    </source>
</reference>
<dbReference type="AlphaFoldDB" id="A0A6M3K6G9"/>
<accession>A0A6M3K6G9</accession>
<dbReference type="EMBL" id="MT142283">
    <property type="protein sequence ID" value="QJA77452.1"/>
    <property type="molecule type" value="Genomic_DNA"/>
</dbReference>
<feature type="compositionally biased region" description="Low complexity" evidence="1">
    <location>
        <begin position="1"/>
        <end position="12"/>
    </location>
</feature>
<protein>
    <submittedName>
        <fullName evidence="2">Uncharacterized protein</fullName>
    </submittedName>
</protein>
<dbReference type="EMBL" id="MT143134">
    <property type="protein sequence ID" value="QJA93246.1"/>
    <property type="molecule type" value="Genomic_DNA"/>
</dbReference>
<feature type="region of interest" description="Disordered" evidence="1">
    <location>
        <begin position="1"/>
        <end position="21"/>
    </location>
</feature>
<proteinExistence type="predicted"/>
<sequence length="81" mass="9054">MDNSSTNNSNDNGGIMKGINKENPELRRALEIIAKRHFSKENFARNVIKTGGLVDQIIEAVEPFVPDQMVVHSELPADYND</sequence>
<gene>
    <name evidence="2" type="ORF">MM415A01302_0027</name>
    <name evidence="3" type="ORF">MM415B04301_0003</name>
</gene>
<evidence type="ECO:0000313" key="3">
    <source>
        <dbReference type="EMBL" id="QJA93246.1"/>
    </source>
</evidence>
<organism evidence="2">
    <name type="scientific">viral metagenome</name>
    <dbReference type="NCBI Taxonomy" id="1070528"/>
    <lineage>
        <taxon>unclassified sequences</taxon>
        <taxon>metagenomes</taxon>
        <taxon>organismal metagenomes</taxon>
    </lineage>
</organism>
<name>A0A6M3K6G9_9ZZZZ</name>
<evidence type="ECO:0000256" key="1">
    <source>
        <dbReference type="SAM" id="MobiDB-lite"/>
    </source>
</evidence>